<evidence type="ECO:0000313" key="2">
    <source>
        <dbReference type="EMBL" id="KAJ4967562.1"/>
    </source>
</evidence>
<name>A0A9Q0KBS1_9MAGN</name>
<dbReference type="AlphaFoldDB" id="A0A9Q0KBS1"/>
<dbReference type="EMBL" id="JAMYWD010000007">
    <property type="protein sequence ID" value="KAJ4967562.1"/>
    <property type="molecule type" value="Genomic_DNA"/>
</dbReference>
<feature type="chain" id="PRO_5040364096" description="Expp1 protein" evidence="1">
    <location>
        <begin position="26"/>
        <end position="242"/>
    </location>
</feature>
<gene>
    <name evidence="2" type="ORF">NE237_019411</name>
</gene>
<dbReference type="PANTHER" id="PTHR21454">
    <property type="entry name" value="DPH3 HOMOLOG-RELATED"/>
    <property type="match status" value="1"/>
</dbReference>
<dbReference type="InterPro" id="IPR044248">
    <property type="entry name" value="DPH3/4-like"/>
</dbReference>
<dbReference type="GO" id="GO:0017183">
    <property type="term" value="P:protein histidyl modification to diphthamide"/>
    <property type="evidence" value="ECO:0007669"/>
    <property type="project" value="InterPro"/>
</dbReference>
<keyword evidence="1" id="KW-0732">Signal</keyword>
<dbReference type="Proteomes" id="UP001141806">
    <property type="component" value="Unassembled WGS sequence"/>
</dbReference>
<accession>A0A9Q0KBS1</accession>
<dbReference type="OrthoDB" id="1885051at2759"/>
<reference evidence="2" key="1">
    <citation type="journal article" date="2023" name="Plant J.">
        <title>The genome of the king protea, Protea cynaroides.</title>
        <authorList>
            <person name="Chang J."/>
            <person name="Duong T.A."/>
            <person name="Schoeman C."/>
            <person name="Ma X."/>
            <person name="Roodt D."/>
            <person name="Barker N."/>
            <person name="Li Z."/>
            <person name="Van de Peer Y."/>
            <person name="Mizrachi E."/>
        </authorList>
    </citation>
    <scope>NUCLEOTIDE SEQUENCE</scope>
    <source>
        <tissue evidence="2">Young leaves</tissue>
    </source>
</reference>
<dbReference type="GO" id="GO:0046872">
    <property type="term" value="F:metal ion binding"/>
    <property type="evidence" value="ECO:0007669"/>
    <property type="project" value="InterPro"/>
</dbReference>
<protein>
    <recommendedName>
        <fullName evidence="4">Expp1 protein</fullName>
    </recommendedName>
</protein>
<dbReference type="PANTHER" id="PTHR21454:SF44">
    <property type="entry name" value="EXPP1 PROTEIN"/>
    <property type="match status" value="1"/>
</dbReference>
<evidence type="ECO:0008006" key="4">
    <source>
        <dbReference type="Google" id="ProtNLM"/>
    </source>
</evidence>
<evidence type="ECO:0000256" key="1">
    <source>
        <dbReference type="SAM" id="SignalP"/>
    </source>
</evidence>
<organism evidence="2 3">
    <name type="scientific">Protea cynaroides</name>
    <dbReference type="NCBI Taxonomy" id="273540"/>
    <lineage>
        <taxon>Eukaryota</taxon>
        <taxon>Viridiplantae</taxon>
        <taxon>Streptophyta</taxon>
        <taxon>Embryophyta</taxon>
        <taxon>Tracheophyta</taxon>
        <taxon>Spermatophyta</taxon>
        <taxon>Magnoliopsida</taxon>
        <taxon>Proteales</taxon>
        <taxon>Proteaceae</taxon>
        <taxon>Protea</taxon>
    </lineage>
</organism>
<sequence>MRTTITVTTMIALVIALLTVAVVDASESNTVFDPCYDAKVQKSEGFSFGLAFSTKESFFLNQIQLSPCDSRLSLSSTNAQLAIYRPMVDEISLLTINSSTFSSHMFGGYMVAFAGRKYAARSYPVFVADNTNIITSFTLILEFEKGTLQNLYWKKDGCVKCSGESSFICLNDQDCAIPLSRCKSQGGSVDCSISIQLAFSGTDKYDEVLNSWYEVKNLRQYSLVGLYSDLRDSLSSQFNNLF</sequence>
<proteinExistence type="predicted"/>
<dbReference type="GO" id="GO:0005829">
    <property type="term" value="C:cytosol"/>
    <property type="evidence" value="ECO:0007669"/>
    <property type="project" value="TreeGrafter"/>
</dbReference>
<feature type="signal peptide" evidence="1">
    <location>
        <begin position="1"/>
        <end position="25"/>
    </location>
</feature>
<evidence type="ECO:0000313" key="3">
    <source>
        <dbReference type="Proteomes" id="UP001141806"/>
    </source>
</evidence>
<comment type="caution">
    <text evidence="2">The sequence shown here is derived from an EMBL/GenBank/DDBJ whole genome shotgun (WGS) entry which is preliminary data.</text>
</comment>
<keyword evidence="3" id="KW-1185">Reference proteome</keyword>